<reference evidence="2" key="1">
    <citation type="submission" date="2017-12" db="EMBL/GenBank/DDBJ databases">
        <title>Gene loss provides genomic basis for host adaptation in cereal stripe rust fungi.</title>
        <authorList>
            <person name="Xia C."/>
        </authorList>
    </citation>
    <scope>NUCLEOTIDE SEQUENCE [LARGE SCALE GENOMIC DNA]</scope>
    <source>
        <strain evidence="2">93-210</strain>
    </source>
</reference>
<feature type="compositionally biased region" description="Basic and acidic residues" evidence="1">
    <location>
        <begin position="305"/>
        <end position="317"/>
    </location>
</feature>
<evidence type="ECO:0000313" key="2">
    <source>
        <dbReference type="EMBL" id="POW05398.1"/>
    </source>
</evidence>
<organism evidence="2 3">
    <name type="scientific">Puccinia striiformis</name>
    <dbReference type="NCBI Taxonomy" id="27350"/>
    <lineage>
        <taxon>Eukaryota</taxon>
        <taxon>Fungi</taxon>
        <taxon>Dikarya</taxon>
        <taxon>Basidiomycota</taxon>
        <taxon>Pucciniomycotina</taxon>
        <taxon>Pucciniomycetes</taxon>
        <taxon>Pucciniales</taxon>
        <taxon>Pucciniaceae</taxon>
        <taxon>Puccinia</taxon>
    </lineage>
</organism>
<comment type="caution">
    <text evidence="2">The sequence shown here is derived from an EMBL/GenBank/DDBJ whole genome shotgun (WGS) entry which is preliminary data.</text>
</comment>
<dbReference type="VEuPathDB" id="FungiDB:PSTT_09721"/>
<dbReference type="EMBL" id="PKSL01000099">
    <property type="protein sequence ID" value="POW05398.1"/>
    <property type="molecule type" value="Genomic_DNA"/>
</dbReference>
<dbReference type="VEuPathDB" id="FungiDB:PSHT_07316"/>
<accession>A0A2S4V7C3</accession>
<sequence length="647" mass="73334">MVVGETPIPRTTRRNVAICLTSKTESTLTEHGDWSTVTDANDDFNDVTFEQLLELSYTQPSASDFSDNTIRFSKPHDYSGLWGSQVPYSADSIAHERYLDGVLSPKDYSTNFHQPTVNPAITGRSIDFPLRHWDEQPTSAVSPGKLVTENLLQGAIAASESDKVNAGSTGQLFDLWGESSPTFMNDDIDFGKLDAELSRLNKSPSSPSPEASFDYQCFVPDPVTSFETTSITPSIAPQKIQADGNSGMGVKTQGPQYEFLTHTYSEANELPRFFASSTDTNGKHSPKRSAAEFIDSPPLLQPPYEPKEKSLKNDKRPRISTNNASIKISKRATSRKKRAKLPGSIQIVPENIIITGKEGAQRLGRNLRAEFNSICRRIVQSESLTPMEIIPTDSLKRFTLIDILDLNNLPHECQENLRKVLQIRQAGLTPEPIITQRVSEVLRQGHKNGWGFNARDYRLVKKLQYLIVNSDVWYHYWLAQTNIDFRIYNQGYHVDQKSKLPAMLPAFLISVEMILTVMFWPASKNHNEMPEYTEEMKKAADFFKQFSLDLMNIRPQEQEAKDWREEKLIHLKSISCTMKGLQRLLWGIVELWAESTSLVIWNNLAIKDENVFNRNAKGVFNHIFLNSMEEITRNLKSQISLYKSKLS</sequence>
<dbReference type="AlphaFoldDB" id="A0A2S4V7C3"/>
<keyword evidence="3" id="KW-1185">Reference proteome</keyword>
<evidence type="ECO:0000313" key="3">
    <source>
        <dbReference type="Proteomes" id="UP000239156"/>
    </source>
</evidence>
<name>A0A2S4V7C3_9BASI</name>
<evidence type="ECO:0000256" key="1">
    <source>
        <dbReference type="SAM" id="MobiDB-lite"/>
    </source>
</evidence>
<feature type="region of interest" description="Disordered" evidence="1">
    <location>
        <begin position="276"/>
        <end position="317"/>
    </location>
</feature>
<gene>
    <name evidence="2" type="ORF">PSTT_09721</name>
</gene>
<protein>
    <submittedName>
        <fullName evidence="2">Uncharacterized protein</fullName>
    </submittedName>
</protein>
<proteinExistence type="predicted"/>
<dbReference type="Proteomes" id="UP000239156">
    <property type="component" value="Unassembled WGS sequence"/>
</dbReference>